<dbReference type="Proteomes" id="UP000306409">
    <property type="component" value="Chromosome"/>
</dbReference>
<dbReference type="RefSeq" id="WP_137696071.1">
    <property type="nucleotide sequence ID" value="NZ_CP061336.1"/>
</dbReference>
<dbReference type="AlphaFoldDB" id="A0A4U7JIP9"/>
<evidence type="ECO:0000313" key="1">
    <source>
        <dbReference type="EMBL" id="QNU65280.1"/>
    </source>
</evidence>
<dbReference type="EMBL" id="CP061336">
    <property type="protein sequence ID" value="QNU65280.1"/>
    <property type="molecule type" value="Genomic_DNA"/>
</dbReference>
<dbReference type="OrthoDB" id="1938377at2"/>
<dbReference type="PROSITE" id="PS50216">
    <property type="entry name" value="DHHC"/>
    <property type="match status" value="1"/>
</dbReference>
<name>A0A4U7JIP9_9FIRM</name>
<proteinExistence type="predicted"/>
<sequence length="75" mass="8786">MNNLCELYNRECINCGECDICDLDSEKHCDNCGQCIDEIDDYRSVSIKDFMTSNITKEQIDRLRDKLSEKEKNNN</sequence>
<dbReference type="KEGG" id="rher:EHE19_010015"/>
<evidence type="ECO:0000313" key="2">
    <source>
        <dbReference type="Proteomes" id="UP000306409"/>
    </source>
</evidence>
<organism evidence="1 2">
    <name type="scientific">Ruminiclostridium herbifermentans</name>
    <dbReference type="NCBI Taxonomy" id="2488810"/>
    <lineage>
        <taxon>Bacteria</taxon>
        <taxon>Bacillati</taxon>
        <taxon>Bacillota</taxon>
        <taxon>Clostridia</taxon>
        <taxon>Eubacteriales</taxon>
        <taxon>Oscillospiraceae</taxon>
        <taxon>Ruminiclostridium</taxon>
    </lineage>
</organism>
<keyword evidence="2" id="KW-1185">Reference proteome</keyword>
<protein>
    <submittedName>
        <fullName evidence="1">Uncharacterized protein</fullName>
    </submittedName>
</protein>
<reference evidence="1 2" key="1">
    <citation type="submission" date="2020-09" db="EMBL/GenBank/DDBJ databases">
        <title>Characterization and genome sequencing of Ruminiclostridium sp. nov. MA18.</title>
        <authorList>
            <person name="Rettenmaier R."/>
            <person name="Kowollik M.-L."/>
            <person name="Liebl W."/>
            <person name="Zverlov V."/>
        </authorList>
    </citation>
    <scope>NUCLEOTIDE SEQUENCE [LARGE SCALE GENOMIC DNA]</scope>
    <source>
        <strain evidence="1 2">MA18</strain>
    </source>
</reference>
<gene>
    <name evidence="1" type="ORF">EHE19_010015</name>
</gene>
<accession>A0A4U7JIP9</accession>